<proteinExistence type="predicted"/>
<reference evidence="2" key="1">
    <citation type="submission" date="2016-10" db="EMBL/GenBank/DDBJ databases">
        <authorList>
            <person name="Varghese N."/>
            <person name="Submissions S."/>
        </authorList>
    </citation>
    <scope>NUCLEOTIDE SEQUENCE [LARGE SCALE GENOMIC DNA]</scope>
    <source>
        <strain evidence="2">CGMCC 1.10118</strain>
    </source>
</reference>
<sequence length="473" mass="53856">MTEQGTFEITRLEEPEIHFNGGSDVSPKRGLMEYGPRLKNNEHQAINVAAIGDAESIRLLDDLFLDWSTVIHPDLDDDKIRPWRIPFPGLNSRSNLNTSIAFPERWRYRILKGEIRSVQAHNTKEGKFQEFLSLVREEIDWLSDDDPTPDVIVVCIPDGIMEELRDGKHGDVIVGGKNLHSQIKIAGMENSIPTQLIKPETLNTTSPQDRATKAWNLSLGLLYKAQRGHPWKTKKMDHGTCYAGLSFYRDKDGDGNVVRAALAHVFARKDYNIIQSEPLKDISEDENGQPHVSKKGAENIAEQIVNYYKKRNRGSVPERIVIHKSSPFWDEEREGVQAGAEEVRLHDYVHIRTRGTGVRLFPDGDFPPLRGTLLSVPDDDVHYLYTTGYVPEVATYEGSNIPEPIEIRPDIQTESDYKTLCEEILFLTKLDWNTSDFAVKEPITLKVPRKVSNVISEQGIDPVEADKQYYYYM</sequence>
<evidence type="ECO:0000313" key="1">
    <source>
        <dbReference type="EMBL" id="SDY55270.1"/>
    </source>
</evidence>
<dbReference type="Proteomes" id="UP000199170">
    <property type="component" value="Unassembled WGS sequence"/>
</dbReference>
<dbReference type="STRING" id="660517.SAMN04487946_12213"/>
<dbReference type="AlphaFoldDB" id="A0A1H3KT63"/>
<dbReference type="SUPFAM" id="SSF53098">
    <property type="entry name" value="Ribonuclease H-like"/>
    <property type="match status" value="1"/>
</dbReference>
<accession>A0A1H3KT63</accession>
<dbReference type="InterPro" id="IPR012337">
    <property type="entry name" value="RNaseH-like_sf"/>
</dbReference>
<dbReference type="InterPro" id="IPR036397">
    <property type="entry name" value="RNaseH_sf"/>
</dbReference>
<dbReference type="GO" id="GO:0003676">
    <property type="term" value="F:nucleic acid binding"/>
    <property type="evidence" value="ECO:0007669"/>
    <property type="project" value="InterPro"/>
</dbReference>
<name>A0A1H3KT63_9EURY</name>
<dbReference type="Gene3D" id="3.30.420.10">
    <property type="entry name" value="Ribonuclease H-like superfamily/Ribonuclease H"/>
    <property type="match status" value="1"/>
</dbReference>
<evidence type="ECO:0008006" key="3">
    <source>
        <dbReference type="Google" id="ProtNLM"/>
    </source>
</evidence>
<evidence type="ECO:0000313" key="2">
    <source>
        <dbReference type="Proteomes" id="UP000199170"/>
    </source>
</evidence>
<gene>
    <name evidence="1" type="ORF">SAMN04487946_12213</name>
</gene>
<dbReference type="CDD" id="cd04659">
    <property type="entry name" value="Piwi_piwi-like_ProArk"/>
    <property type="match status" value="1"/>
</dbReference>
<protein>
    <recommendedName>
        <fullName evidence="3">Piwi domain-containing protein</fullName>
    </recommendedName>
</protein>
<keyword evidence="2" id="KW-1185">Reference proteome</keyword>
<dbReference type="RefSeq" id="WP_245705835.1">
    <property type="nucleotide sequence ID" value="NZ_FNPB01000022.1"/>
</dbReference>
<dbReference type="EMBL" id="FNPB01000022">
    <property type="protein sequence ID" value="SDY55270.1"/>
    <property type="molecule type" value="Genomic_DNA"/>
</dbReference>
<organism evidence="1 2">
    <name type="scientific">Halobellus clavatus</name>
    <dbReference type="NCBI Taxonomy" id="660517"/>
    <lineage>
        <taxon>Archaea</taxon>
        <taxon>Methanobacteriati</taxon>
        <taxon>Methanobacteriota</taxon>
        <taxon>Stenosarchaea group</taxon>
        <taxon>Halobacteria</taxon>
        <taxon>Halobacteriales</taxon>
        <taxon>Haloferacaceae</taxon>
        <taxon>Halobellus</taxon>
    </lineage>
</organism>